<evidence type="ECO:0000259" key="10">
    <source>
        <dbReference type="PROSITE" id="PS50928"/>
    </source>
</evidence>
<dbReference type="EMBL" id="FMAC01000001">
    <property type="protein sequence ID" value="SCB11451.1"/>
    <property type="molecule type" value="Genomic_DNA"/>
</dbReference>
<evidence type="ECO:0000256" key="8">
    <source>
        <dbReference type="ARBA" id="ARBA00023136"/>
    </source>
</evidence>
<sequence>MADVTSPAMPRSPSRMTKRIRALLSEPKVIFGGGFILILLILAIFAPYIAPKDPLEQDLMSGTLPPAWIEGSDPGFLLGTDDLGRDVLSRAIFGTRIALTVAFVAAGLAALIGTLLGLLAGWYGGWIDKVISRLVDIWMAFPPVLLSILLVAVFGSGVHSVIAAIVIIDWTRFCRVVRSETQAQARMDYVTAAHTIGFSRARILFSEILPNVTPVLIALVSLEMGIAVIVEAILSFVGLSVASDTPTWGGMIAEGRQMIYQGWWVLVVPLIALFATVLAFNQLGDGLRRALDPVMRR</sequence>
<feature type="transmembrane region" description="Helical" evidence="9">
    <location>
        <begin position="29"/>
        <end position="50"/>
    </location>
</feature>
<dbReference type="OrthoDB" id="9766870at2"/>
<keyword evidence="4 9" id="KW-0812">Transmembrane</keyword>
<dbReference type="GO" id="GO:0015031">
    <property type="term" value="P:protein transport"/>
    <property type="evidence" value="ECO:0007669"/>
    <property type="project" value="UniProtKB-KW"/>
</dbReference>
<dbReference type="InterPro" id="IPR025966">
    <property type="entry name" value="OppC_N"/>
</dbReference>
<dbReference type="InterPro" id="IPR035906">
    <property type="entry name" value="MetI-like_sf"/>
</dbReference>
<dbReference type="PANTHER" id="PTHR43386">
    <property type="entry name" value="OLIGOPEPTIDE TRANSPORT SYSTEM PERMEASE PROTEIN APPC"/>
    <property type="match status" value="1"/>
</dbReference>
<dbReference type="AlphaFoldDB" id="A0A1C3U7I7"/>
<proteinExistence type="inferred from homology"/>
<keyword evidence="6" id="KW-0653">Protein transport</keyword>
<keyword evidence="2 9" id="KW-0813">Transport</keyword>
<evidence type="ECO:0000256" key="9">
    <source>
        <dbReference type="RuleBase" id="RU363032"/>
    </source>
</evidence>
<gene>
    <name evidence="11" type="ORF">GA0061100_101902</name>
</gene>
<dbReference type="Pfam" id="PF12911">
    <property type="entry name" value="OppC_N"/>
    <property type="match status" value="1"/>
</dbReference>
<feature type="domain" description="ABC transmembrane type-1" evidence="10">
    <location>
        <begin position="95"/>
        <end position="284"/>
    </location>
</feature>
<dbReference type="InterPro" id="IPR050366">
    <property type="entry name" value="BP-dependent_transpt_permease"/>
</dbReference>
<keyword evidence="5" id="KW-0571">Peptide transport</keyword>
<evidence type="ECO:0000256" key="4">
    <source>
        <dbReference type="ARBA" id="ARBA00022692"/>
    </source>
</evidence>
<keyword evidence="12" id="KW-1185">Reference proteome</keyword>
<dbReference type="PANTHER" id="PTHR43386:SF1">
    <property type="entry name" value="D,D-DIPEPTIDE TRANSPORT SYSTEM PERMEASE PROTEIN DDPC-RELATED"/>
    <property type="match status" value="1"/>
</dbReference>
<dbReference type="CDD" id="cd06261">
    <property type="entry name" value="TM_PBP2"/>
    <property type="match status" value="1"/>
</dbReference>
<evidence type="ECO:0000256" key="5">
    <source>
        <dbReference type="ARBA" id="ARBA00022856"/>
    </source>
</evidence>
<dbReference type="GO" id="GO:0005886">
    <property type="term" value="C:plasma membrane"/>
    <property type="evidence" value="ECO:0007669"/>
    <property type="project" value="UniProtKB-SubCell"/>
</dbReference>
<organism evidence="11 12">
    <name type="scientific">Rhizobium hainanense</name>
    <dbReference type="NCBI Taxonomy" id="52131"/>
    <lineage>
        <taxon>Bacteria</taxon>
        <taxon>Pseudomonadati</taxon>
        <taxon>Pseudomonadota</taxon>
        <taxon>Alphaproteobacteria</taxon>
        <taxon>Hyphomicrobiales</taxon>
        <taxon>Rhizobiaceae</taxon>
        <taxon>Rhizobium/Agrobacterium group</taxon>
        <taxon>Rhizobium</taxon>
    </lineage>
</organism>
<feature type="transmembrane region" description="Helical" evidence="9">
    <location>
        <begin position="144"/>
        <end position="168"/>
    </location>
</feature>
<evidence type="ECO:0000256" key="7">
    <source>
        <dbReference type="ARBA" id="ARBA00022989"/>
    </source>
</evidence>
<accession>A0A1C3U7I7</accession>
<comment type="similarity">
    <text evidence="9">Belongs to the binding-protein-dependent transport system permease family.</text>
</comment>
<dbReference type="GO" id="GO:0055085">
    <property type="term" value="P:transmembrane transport"/>
    <property type="evidence" value="ECO:0007669"/>
    <property type="project" value="InterPro"/>
</dbReference>
<keyword evidence="3" id="KW-1003">Cell membrane</keyword>
<dbReference type="Proteomes" id="UP000186228">
    <property type="component" value="Unassembled WGS sequence"/>
</dbReference>
<feature type="transmembrane region" description="Helical" evidence="9">
    <location>
        <begin position="215"/>
        <end position="242"/>
    </location>
</feature>
<feature type="transmembrane region" description="Helical" evidence="9">
    <location>
        <begin position="97"/>
        <end position="124"/>
    </location>
</feature>
<keyword evidence="7 9" id="KW-1133">Transmembrane helix</keyword>
<dbReference type="Gene3D" id="1.10.3720.10">
    <property type="entry name" value="MetI-like"/>
    <property type="match status" value="1"/>
</dbReference>
<evidence type="ECO:0000313" key="11">
    <source>
        <dbReference type="EMBL" id="SCB11451.1"/>
    </source>
</evidence>
<protein>
    <submittedName>
        <fullName evidence="11">Peptide/nickel transport system permease protein</fullName>
    </submittedName>
</protein>
<dbReference type="GO" id="GO:0015833">
    <property type="term" value="P:peptide transport"/>
    <property type="evidence" value="ECO:0007669"/>
    <property type="project" value="UniProtKB-KW"/>
</dbReference>
<dbReference type="SUPFAM" id="SSF161098">
    <property type="entry name" value="MetI-like"/>
    <property type="match status" value="1"/>
</dbReference>
<evidence type="ECO:0000256" key="3">
    <source>
        <dbReference type="ARBA" id="ARBA00022475"/>
    </source>
</evidence>
<dbReference type="PROSITE" id="PS50928">
    <property type="entry name" value="ABC_TM1"/>
    <property type="match status" value="1"/>
</dbReference>
<dbReference type="InterPro" id="IPR000515">
    <property type="entry name" value="MetI-like"/>
</dbReference>
<dbReference type="STRING" id="52131.GA0061100_101902"/>
<feature type="transmembrane region" description="Helical" evidence="9">
    <location>
        <begin position="262"/>
        <end position="280"/>
    </location>
</feature>
<evidence type="ECO:0000256" key="6">
    <source>
        <dbReference type="ARBA" id="ARBA00022927"/>
    </source>
</evidence>
<keyword evidence="8 9" id="KW-0472">Membrane</keyword>
<evidence type="ECO:0000256" key="2">
    <source>
        <dbReference type="ARBA" id="ARBA00022448"/>
    </source>
</evidence>
<reference evidence="12" key="1">
    <citation type="submission" date="2016-08" db="EMBL/GenBank/DDBJ databases">
        <authorList>
            <person name="Varghese N."/>
            <person name="Submissions Spin"/>
        </authorList>
    </citation>
    <scope>NUCLEOTIDE SEQUENCE [LARGE SCALE GENOMIC DNA]</scope>
    <source>
        <strain evidence="12">CCBAU 57015</strain>
    </source>
</reference>
<comment type="subcellular location">
    <subcellularLocation>
        <location evidence="1 9">Cell membrane</location>
        <topology evidence="1 9">Multi-pass membrane protein</topology>
    </subcellularLocation>
</comment>
<dbReference type="Pfam" id="PF00528">
    <property type="entry name" value="BPD_transp_1"/>
    <property type="match status" value="1"/>
</dbReference>
<dbReference type="RefSeq" id="WP_083961268.1">
    <property type="nucleotide sequence ID" value="NZ_FMAC01000001.1"/>
</dbReference>
<name>A0A1C3U7I7_9HYPH</name>
<evidence type="ECO:0000313" key="12">
    <source>
        <dbReference type="Proteomes" id="UP000186228"/>
    </source>
</evidence>
<evidence type="ECO:0000256" key="1">
    <source>
        <dbReference type="ARBA" id="ARBA00004651"/>
    </source>
</evidence>